<evidence type="ECO:0000256" key="2">
    <source>
        <dbReference type="ARBA" id="ARBA00022679"/>
    </source>
</evidence>
<gene>
    <name evidence="5" type="ORF">GRG538_LOCUS3932</name>
    <name evidence="6" type="ORF">QYT958_LOCUS25875</name>
</gene>
<name>A0A817UZA3_9BILA</name>
<dbReference type="PANTHER" id="PTHR20961">
    <property type="entry name" value="GLYCOSYLTRANSFERASE"/>
    <property type="match status" value="1"/>
</dbReference>
<dbReference type="Proteomes" id="UP000663872">
    <property type="component" value="Unassembled WGS sequence"/>
</dbReference>
<dbReference type="Pfam" id="PF04577">
    <property type="entry name" value="Glyco_transf_61"/>
    <property type="match status" value="1"/>
</dbReference>
<evidence type="ECO:0000256" key="1">
    <source>
        <dbReference type="ARBA" id="ARBA00022676"/>
    </source>
</evidence>
<protein>
    <recommendedName>
        <fullName evidence="4">Glycosyltransferase 61 catalytic domain-containing protein</fullName>
    </recommendedName>
</protein>
<evidence type="ECO:0000313" key="5">
    <source>
        <dbReference type="EMBL" id="CAF3333845.1"/>
    </source>
</evidence>
<evidence type="ECO:0000313" key="6">
    <source>
        <dbReference type="EMBL" id="CAF4832935.1"/>
    </source>
</evidence>
<dbReference type="GO" id="GO:0016757">
    <property type="term" value="F:glycosyltransferase activity"/>
    <property type="evidence" value="ECO:0007669"/>
    <property type="project" value="UniProtKB-KW"/>
</dbReference>
<dbReference type="Proteomes" id="UP000663848">
    <property type="component" value="Unassembled WGS sequence"/>
</dbReference>
<comment type="caution">
    <text evidence="5">The sequence shown here is derived from an EMBL/GenBank/DDBJ whole genome shotgun (WGS) entry which is preliminary data.</text>
</comment>
<evidence type="ECO:0000256" key="3">
    <source>
        <dbReference type="ARBA" id="ARBA00023180"/>
    </source>
</evidence>
<dbReference type="EMBL" id="CAJOBR010005968">
    <property type="protein sequence ID" value="CAF4832935.1"/>
    <property type="molecule type" value="Genomic_DNA"/>
</dbReference>
<dbReference type="InterPro" id="IPR049625">
    <property type="entry name" value="Glyco_transf_61_cat"/>
</dbReference>
<dbReference type="AlphaFoldDB" id="A0A817UZA3"/>
<sequence length="378" mass="41882">MIHQKQRAISPFPNFNNLTFTVRKATVYAAAFLIATDAVAHSSDGSVLVLTCTRVIAVIGCSTSNISSRLKSKFPTSTNNCIGPENVTASSTTIISVNKLVILAHTWYNAFYHLTTEAISRLMILHELILFDPDIYILLQYPVYTKSAKELLELLGIADHRVIYYSSQMEGSTLFRANIIFIPRGINCGGAPPGLLEQIHVKALSPSMIGKIPPKPYLSLPLPTAQVGRENTPILRKGSFRVKNGPIILISRSITRSRRIHNEIDILRFLAAEYTEIPLVIFYGNNSLVDTIALFNSARVLVAPHGAGQVHILWMRPGTVMIEISPRNNYNGCYQAIATYRQILTVIYIDATATAGSALKVDMKIFKDLFNQAMIGRY</sequence>
<feature type="domain" description="Glycosyltransferase 61 catalytic" evidence="4">
    <location>
        <begin position="111"/>
        <end position="322"/>
    </location>
</feature>
<dbReference type="InterPro" id="IPR007657">
    <property type="entry name" value="Glycosyltransferase_61"/>
</dbReference>
<evidence type="ECO:0000313" key="7">
    <source>
        <dbReference type="Proteomes" id="UP000663872"/>
    </source>
</evidence>
<keyword evidence="2" id="KW-0808">Transferase</keyword>
<keyword evidence="3" id="KW-0325">Glycoprotein</keyword>
<proteinExistence type="predicted"/>
<evidence type="ECO:0000259" key="4">
    <source>
        <dbReference type="Pfam" id="PF04577"/>
    </source>
</evidence>
<organism evidence="5 7">
    <name type="scientific">Rotaria socialis</name>
    <dbReference type="NCBI Taxonomy" id="392032"/>
    <lineage>
        <taxon>Eukaryota</taxon>
        <taxon>Metazoa</taxon>
        <taxon>Spiralia</taxon>
        <taxon>Gnathifera</taxon>
        <taxon>Rotifera</taxon>
        <taxon>Eurotatoria</taxon>
        <taxon>Bdelloidea</taxon>
        <taxon>Philodinida</taxon>
        <taxon>Philodinidae</taxon>
        <taxon>Rotaria</taxon>
    </lineage>
</organism>
<dbReference type="EMBL" id="CAJNYT010000141">
    <property type="protein sequence ID" value="CAF3333845.1"/>
    <property type="molecule type" value="Genomic_DNA"/>
</dbReference>
<keyword evidence="1" id="KW-0328">Glycosyltransferase</keyword>
<reference evidence="5" key="1">
    <citation type="submission" date="2021-02" db="EMBL/GenBank/DDBJ databases">
        <authorList>
            <person name="Nowell W R."/>
        </authorList>
    </citation>
    <scope>NUCLEOTIDE SEQUENCE</scope>
</reference>
<accession>A0A817UZA3</accession>